<protein>
    <recommendedName>
        <fullName evidence="3">DUF4352 domain-containing protein</fullName>
    </recommendedName>
</protein>
<dbReference type="RefSeq" id="WP_343795606.1">
    <property type="nucleotide sequence ID" value="NZ_BAAADJ010000003.1"/>
</dbReference>
<organism evidence="1 2">
    <name type="scientific">Bacillus carboniphilus</name>
    <dbReference type="NCBI Taxonomy" id="86663"/>
    <lineage>
        <taxon>Bacteria</taxon>
        <taxon>Bacillati</taxon>
        <taxon>Bacillota</taxon>
        <taxon>Bacilli</taxon>
        <taxon>Bacillales</taxon>
        <taxon>Bacillaceae</taxon>
        <taxon>Bacillus</taxon>
    </lineage>
</organism>
<gene>
    <name evidence="1" type="ORF">GCM10008967_02370</name>
</gene>
<reference evidence="1 2" key="1">
    <citation type="journal article" date="2019" name="Int. J. Syst. Evol. Microbiol.">
        <title>The Global Catalogue of Microorganisms (GCM) 10K type strain sequencing project: providing services to taxonomists for standard genome sequencing and annotation.</title>
        <authorList>
            <consortium name="The Broad Institute Genomics Platform"/>
            <consortium name="The Broad Institute Genome Sequencing Center for Infectious Disease"/>
            <person name="Wu L."/>
            <person name="Ma J."/>
        </authorList>
    </citation>
    <scope>NUCLEOTIDE SEQUENCE [LARGE SCALE GENOMIC DNA]</scope>
    <source>
        <strain evidence="1 2">JCM 9731</strain>
    </source>
</reference>
<accession>A0ABN0VRC9</accession>
<proteinExistence type="predicted"/>
<comment type="caution">
    <text evidence="1">The sequence shown here is derived from an EMBL/GenBank/DDBJ whole genome shotgun (WGS) entry which is preliminary data.</text>
</comment>
<keyword evidence="2" id="KW-1185">Reference proteome</keyword>
<evidence type="ECO:0000313" key="1">
    <source>
        <dbReference type="EMBL" id="GAA0315356.1"/>
    </source>
</evidence>
<sequence>MSAKWKKGVGIVAVVLIGIWLFGGKVYECVRGPMEGSHRVTVEEGDFQVTLSSEKEIYTVGEDLQVSGSITYTGVKPFSKVYHKGIMFIHFIRGIDHEYEKGFFYREPLVSSYLFRDVSHREDFGFAQPYVQLPPGKYSIEVVTDFWIKDDPRSEVAIPIQIEIEVVE</sequence>
<dbReference type="EMBL" id="BAAADJ010000003">
    <property type="protein sequence ID" value="GAA0315356.1"/>
    <property type="molecule type" value="Genomic_DNA"/>
</dbReference>
<dbReference type="Proteomes" id="UP001500782">
    <property type="component" value="Unassembled WGS sequence"/>
</dbReference>
<evidence type="ECO:0000313" key="2">
    <source>
        <dbReference type="Proteomes" id="UP001500782"/>
    </source>
</evidence>
<evidence type="ECO:0008006" key="3">
    <source>
        <dbReference type="Google" id="ProtNLM"/>
    </source>
</evidence>
<name>A0ABN0VRC9_9BACI</name>